<dbReference type="GO" id="GO:0006094">
    <property type="term" value="P:gluconeogenesis"/>
    <property type="evidence" value="ECO:0007669"/>
    <property type="project" value="InterPro"/>
</dbReference>
<dbReference type="PANTHER" id="PTHR30031:SF0">
    <property type="entry name" value="PHOSPHOENOLPYRUVATE CARBOXYKINASE (ATP)"/>
    <property type="match status" value="1"/>
</dbReference>
<dbReference type="Pfam" id="PF01293">
    <property type="entry name" value="PEPCK_ATP"/>
    <property type="match status" value="1"/>
</dbReference>
<evidence type="ECO:0000313" key="2">
    <source>
        <dbReference type="Proteomes" id="UP000231246"/>
    </source>
</evidence>
<proteinExistence type="predicted"/>
<dbReference type="GO" id="GO:0005829">
    <property type="term" value="C:cytosol"/>
    <property type="evidence" value="ECO:0007669"/>
    <property type="project" value="TreeGrafter"/>
</dbReference>
<comment type="caution">
    <text evidence="1">The sequence shown here is derived from an EMBL/GenBank/DDBJ whole genome shotgun (WGS) entry which is preliminary data.</text>
</comment>
<evidence type="ECO:0000313" key="1">
    <source>
        <dbReference type="EMBL" id="PIP61129.1"/>
    </source>
</evidence>
<dbReference type="GO" id="GO:0004612">
    <property type="term" value="F:phosphoenolpyruvate carboxykinase (ATP) activity"/>
    <property type="evidence" value="ECO:0007669"/>
    <property type="project" value="InterPro"/>
</dbReference>
<name>A0A2H0BUD0_9BACT</name>
<dbReference type="Gene3D" id="2.170.8.10">
    <property type="entry name" value="Phosphoenolpyruvate Carboxykinase, domain 2"/>
    <property type="match status" value="1"/>
</dbReference>
<dbReference type="SUPFAM" id="SSF53795">
    <property type="entry name" value="PEP carboxykinase-like"/>
    <property type="match status" value="1"/>
</dbReference>
<protein>
    <submittedName>
        <fullName evidence="1">Uncharacterized protein</fullName>
    </submittedName>
</protein>
<accession>A0A2H0BUD0</accession>
<dbReference type="Proteomes" id="UP000231246">
    <property type="component" value="Unassembled WGS sequence"/>
</dbReference>
<dbReference type="PANTHER" id="PTHR30031">
    <property type="entry name" value="PHOSPHOENOLPYRUVATE CARBOXYKINASE ATP"/>
    <property type="match status" value="1"/>
</dbReference>
<dbReference type="InterPro" id="IPR001272">
    <property type="entry name" value="PEP_carboxykinase_ATP"/>
</dbReference>
<dbReference type="EMBL" id="PCTA01000034">
    <property type="protein sequence ID" value="PIP61129.1"/>
    <property type="molecule type" value="Genomic_DNA"/>
</dbReference>
<sequence length="66" mass="7631">MSKENEPHIYNAIRHGAICENVILDPKTLEYDFNNDTLVENSRVSYPIGIIYQIMLNQVLDLILKP</sequence>
<dbReference type="GO" id="GO:0005524">
    <property type="term" value="F:ATP binding"/>
    <property type="evidence" value="ECO:0007669"/>
    <property type="project" value="InterPro"/>
</dbReference>
<organism evidence="1 2">
    <name type="scientific">Candidatus Roizmanbacteria bacterium CG22_combo_CG10-13_8_21_14_all_38_20</name>
    <dbReference type="NCBI Taxonomy" id="1974862"/>
    <lineage>
        <taxon>Bacteria</taxon>
        <taxon>Candidatus Roizmaniibacteriota</taxon>
    </lineage>
</organism>
<dbReference type="AlphaFoldDB" id="A0A2H0BUD0"/>
<reference evidence="1 2" key="1">
    <citation type="submission" date="2017-09" db="EMBL/GenBank/DDBJ databases">
        <title>Depth-based differentiation of microbial function through sediment-hosted aquifers and enrichment of novel symbionts in the deep terrestrial subsurface.</title>
        <authorList>
            <person name="Probst A.J."/>
            <person name="Ladd B."/>
            <person name="Jarett J.K."/>
            <person name="Geller-Mcgrath D.E."/>
            <person name="Sieber C.M."/>
            <person name="Emerson J.B."/>
            <person name="Anantharaman K."/>
            <person name="Thomas B.C."/>
            <person name="Malmstrom R."/>
            <person name="Stieglmeier M."/>
            <person name="Klingl A."/>
            <person name="Woyke T."/>
            <person name="Ryan C.M."/>
            <person name="Banfield J.F."/>
        </authorList>
    </citation>
    <scope>NUCLEOTIDE SEQUENCE [LARGE SCALE GENOMIC DNA]</scope>
    <source>
        <strain evidence="1">CG22_combo_CG10-13_8_21_14_all_38_20</strain>
    </source>
</reference>
<gene>
    <name evidence="1" type="ORF">COW99_05920</name>
</gene>